<reference evidence="3" key="1">
    <citation type="journal article" date="2013" name="Science">
        <title>Comparative analysis of bat genomes provides insight into the evolution of flight and immunity.</title>
        <authorList>
            <person name="Zhang G."/>
            <person name="Cowled C."/>
            <person name="Shi Z."/>
            <person name="Huang Z."/>
            <person name="Bishop-Lilly K.A."/>
            <person name="Fang X."/>
            <person name="Wynne J.W."/>
            <person name="Xiong Z."/>
            <person name="Baker M.L."/>
            <person name="Zhao W."/>
            <person name="Tachedjian M."/>
            <person name="Zhu Y."/>
            <person name="Zhou P."/>
            <person name="Jiang X."/>
            <person name="Ng J."/>
            <person name="Yang L."/>
            <person name="Wu L."/>
            <person name="Xiao J."/>
            <person name="Feng Y."/>
            <person name="Chen Y."/>
            <person name="Sun X."/>
            <person name="Zhang Y."/>
            <person name="Marsh G.A."/>
            <person name="Crameri G."/>
            <person name="Broder C.C."/>
            <person name="Frey K.G."/>
            <person name="Wang L.F."/>
            <person name="Wang J."/>
        </authorList>
    </citation>
    <scope>NUCLEOTIDE SEQUENCE [LARGE SCALE GENOMIC DNA]</scope>
</reference>
<feature type="compositionally biased region" description="Low complexity" evidence="1">
    <location>
        <begin position="1"/>
        <end position="17"/>
    </location>
</feature>
<keyword evidence="3" id="KW-1185">Reference proteome</keyword>
<evidence type="ECO:0000256" key="1">
    <source>
        <dbReference type="SAM" id="MobiDB-lite"/>
    </source>
</evidence>
<accession>L5KH24</accession>
<gene>
    <name evidence="2" type="ORF">PAL_GLEAN10011910</name>
</gene>
<dbReference type="AlphaFoldDB" id="L5KH24"/>
<feature type="compositionally biased region" description="Low complexity" evidence="1">
    <location>
        <begin position="25"/>
        <end position="41"/>
    </location>
</feature>
<protein>
    <submittedName>
        <fullName evidence="2">Uncharacterized protein</fullName>
    </submittedName>
</protein>
<feature type="region of interest" description="Disordered" evidence="1">
    <location>
        <begin position="1"/>
        <end position="109"/>
    </location>
</feature>
<name>L5KH24_PTEAL</name>
<evidence type="ECO:0000313" key="3">
    <source>
        <dbReference type="Proteomes" id="UP000010552"/>
    </source>
</evidence>
<evidence type="ECO:0000313" key="2">
    <source>
        <dbReference type="EMBL" id="ELK10974.1"/>
    </source>
</evidence>
<dbReference type="InParanoid" id="L5KH24"/>
<proteinExistence type="predicted"/>
<dbReference type="Proteomes" id="UP000010552">
    <property type="component" value="Unassembled WGS sequence"/>
</dbReference>
<sequence length="109" mass="10747">MPSPAAARASVSVPTAAGLGQEVTAARVSVSSPTRSSPSETPGARWGPKTDKVASPCEGATAKSAGLRECATAAMDPPPAPAQNRDRSGPIASPSGVSVAALTQDPTPR</sequence>
<dbReference type="EMBL" id="KB030715">
    <property type="protein sequence ID" value="ELK10974.1"/>
    <property type="molecule type" value="Genomic_DNA"/>
</dbReference>
<organism evidence="2 3">
    <name type="scientific">Pteropus alecto</name>
    <name type="common">Black flying fox</name>
    <dbReference type="NCBI Taxonomy" id="9402"/>
    <lineage>
        <taxon>Eukaryota</taxon>
        <taxon>Metazoa</taxon>
        <taxon>Chordata</taxon>
        <taxon>Craniata</taxon>
        <taxon>Vertebrata</taxon>
        <taxon>Euteleostomi</taxon>
        <taxon>Mammalia</taxon>
        <taxon>Eutheria</taxon>
        <taxon>Laurasiatheria</taxon>
        <taxon>Chiroptera</taxon>
        <taxon>Yinpterochiroptera</taxon>
        <taxon>Pteropodoidea</taxon>
        <taxon>Pteropodidae</taxon>
        <taxon>Pteropodinae</taxon>
        <taxon>Pteropus</taxon>
    </lineage>
</organism>